<name>A0A7S1HVE9_9EUGL</name>
<feature type="region of interest" description="Disordered" evidence="1">
    <location>
        <begin position="83"/>
        <end position="178"/>
    </location>
</feature>
<gene>
    <name evidence="2" type="ORF">EGYM00392_LOCUS3637</name>
</gene>
<accession>A0A7S1HVE9</accession>
<reference evidence="2" key="1">
    <citation type="submission" date="2021-01" db="EMBL/GenBank/DDBJ databases">
        <authorList>
            <person name="Corre E."/>
            <person name="Pelletier E."/>
            <person name="Niang G."/>
            <person name="Scheremetjew M."/>
            <person name="Finn R."/>
            <person name="Kale V."/>
            <person name="Holt S."/>
            <person name="Cochrane G."/>
            <person name="Meng A."/>
            <person name="Brown T."/>
            <person name="Cohen L."/>
        </authorList>
    </citation>
    <scope>NUCLEOTIDE SEQUENCE</scope>
    <source>
        <strain evidence="2">NIES-381</strain>
    </source>
</reference>
<evidence type="ECO:0000313" key="2">
    <source>
        <dbReference type="EMBL" id="CAD8992590.1"/>
    </source>
</evidence>
<feature type="compositionally biased region" description="Polar residues" evidence="1">
    <location>
        <begin position="318"/>
        <end position="333"/>
    </location>
</feature>
<feature type="compositionally biased region" description="Pro residues" evidence="1">
    <location>
        <begin position="128"/>
        <end position="137"/>
    </location>
</feature>
<organism evidence="2">
    <name type="scientific">Eutreptiella gymnastica</name>
    <dbReference type="NCBI Taxonomy" id="73025"/>
    <lineage>
        <taxon>Eukaryota</taxon>
        <taxon>Discoba</taxon>
        <taxon>Euglenozoa</taxon>
        <taxon>Euglenida</taxon>
        <taxon>Spirocuta</taxon>
        <taxon>Euglenophyceae</taxon>
        <taxon>Eutreptiales</taxon>
        <taxon>Eutreptiaceae</taxon>
        <taxon>Eutreptiella</taxon>
    </lineage>
</organism>
<feature type="compositionally biased region" description="Low complexity" evidence="1">
    <location>
        <begin position="138"/>
        <end position="148"/>
    </location>
</feature>
<feature type="compositionally biased region" description="Polar residues" evidence="1">
    <location>
        <begin position="93"/>
        <end position="111"/>
    </location>
</feature>
<proteinExistence type="predicted"/>
<dbReference type="AlphaFoldDB" id="A0A7S1HVE9"/>
<evidence type="ECO:0000256" key="1">
    <source>
        <dbReference type="SAM" id="MobiDB-lite"/>
    </source>
</evidence>
<dbReference type="EMBL" id="HBGA01009790">
    <property type="protein sequence ID" value="CAD8992590.1"/>
    <property type="molecule type" value="Transcribed_RNA"/>
</dbReference>
<protein>
    <submittedName>
        <fullName evidence="2">Uncharacterized protein</fullName>
    </submittedName>
</protein>
<sequence>MCAPHYSPQTCPSLKIPTRFVSPQPNRCGTRLQSFALTRAFEQVFAGTPPDVARPLFNASKKRRREDGDEGCGLPCDPFTSPVSPKLSIHGLTPQSKGQPCTPSHGSSPTTPARFVPSQVLAASDQQTPPPGTPPSASPTCSPAPTLAEALRIEGGTPPDAFSSVAERTPNPSHSPATFNRILRSFGTGRGDTSSSSPPAWSLPAGDTEMVRCPQGIDGEQHTGDVLRLMLDLRLKDAVIATLQRRLDREWEEREELRMFYETERLVQEEGGNELAPQIEQLVQEKMAGGAPGTPSPLVMGAPTAGGECPACGATLSGPANGTASQGSRRSAW</sequence>
<feature type="region of interest" description="Disordered" evidence="1">
    <location>
        <begin position="308"/>
        <end position="333"/>
    </location>
</feature>